<gene>
    <name evidence="3" type="ORF">EWM63_29945</name>
</gene>
<organism evidence="3 4">
    <name type="scientific">Pseudoduganella lutea</name>
    <dbReference type="NCBI Taxonomy" id="321985"/>
    <lineage>
        <taxon>Bacteria</taxon>
        <taxon>Pseudomonadati</taxon>
        <taxon>Pseudomonadota</taxon>
        <taxon>Betaproteobacteria</taxon>
        <taxon>Burkholderiales</taxon>
        <taxon>Oxalobacteraceae</taxon>
        <taxon>Telluria group</taxon>
        <taxon>Pseudoduganella</taxon>
    </lineage>
</organism>
<feature type="compositionally biased region" description="Pro residues" evidence="1">
    <location>
        <begin position="284"/>
        <end position="297"/>
    </location>
</feature>
<dbReference type="KEGG" id="plue:EWM63_29945"/>
<sequence>MSLLMQALKKAERARQSGLQEEDVPDGVYELGEDRGDGREDDPGRERAEPLPGADATGQRAPATPDPHVSAPSAGGLLELSLAPLDERPGPPAGTGLPPRAEPRVRAEPPTTPPPIQPAIEATHNPVPPQARHEGARTPADMGEIPVADARAAPRPASAAMGERRGPGAPERRAMPRTAAAQVDKASGIDMGRLRVAGLGALLVIVAGTFGYLYWQGISGPGPGASLPMVPMPPPSATGATGALPGGDGGIVVPPAGPPFGPLGAIEAGDPATAPQPAAMPAQPAMPEPPAAAPVPPARAAAAPATRDLRNQLPAGPTAAELAAIEDPEARAEAMRVAAERSDRAMRQQAAGGGMPPPIPDSPPHPPHSPHCLHRPPPAATCR</sequence>
<evidence type="ECO:0000313" key="3">
    <source>
        <dbReference type="EMBL" id="QBE66670.1"/>
    </source>
</evidence>
<dbReference type="AlphaFoldDB" id="A0A4P6L4Z3"/>
<feature type="compositionally biased region" description="Low complexity" evidence="1">
    <location>
        <begin position="152"/>
        <end position="161"/>
    </location>
</feature>
<feature type="compositionally biased region" description="Basic and acidic residues" evidence="1">
    <location>
        <begin position="162"/>
        <end position="174"/>
    </location>
</feature>
<feature type="compositionally biased region" description="Low complexity" evidence="1">
    <location>
        <begin position="270"/>
        <end position="283"/>
    </location>
</feature>
<feature type="compositionally biased region" description="Basic and acidic residues" evidence="1">
    <location>
        <begin position="32"/>
        <end position="49"/>
    </location>
</feature>
<evidence type="ECO:0000256" key="1">
    <source>
        <dbReference type="SAM" id="MobiDB-lite"/>
    </source>
</evidence>
<feature type="compositionally biased region" description="Pro residues" evidence="1">
    <location>
        <begin position="355"/>
        <end position="383"/>
    </location>
</feature>
<evidence type="ECO:0000313" key="4">
    <source>
        <dbReference type="Proteomes" id="UP000290637"/>
    </source>
</evidence>
<dbReference type="Proteomes" id="UP000290637">
    <property type="component" value="Chromosome"/>
</dbReference>
<feature type="region of interest" description="Disordered" evidence="1">
    <location>
        <begin position="1"/>
        <end position="137"/>
    </location>
</feature>
<keyword evidence="2" id="KW-0812">Transmembrane</keyword>
<feature type="region of interest" description="Disordered" evidence="1">
    <location>
        <begin position="152"/>
        <end position="178"/>
    </location>
</feature>
<keyword evidence="2" id="KW-1133">Transmembrane helix</keyword>
<keyword evidence="2" id="KW-0472">Membrane</keyword>
<name>A0A4P6L4Z3_9BURK</name>
<feature type="compositionally biased region" description="Basic and acidic residues" evidence="1">
    <location>
        <begin position="328"/>
        <end position="346"/>
    </location>
</feature>
<accession>A0A4P6L4Z3</accession>
<evidence type="ECO:0000256" key="2">
    <source>
        <dbReference type="SAM" id="Phobius"/>
    </source>
</evidence>
<keyword evidence="4" id="KW-1185">Reference proteome</keyword>
<feature type="region of interest" description="Disordered" evidence="1">
    <location>
        <begin position="270"/>
        <end position="383"/>
    </location>
</feature>
<protein>
    <submittedName>
        <fullName evidence="3">Uncharacterized protein</fullName>
    </submittedName>
</protein>
<dbReference type="RefSeq" id="WP_130189777.1">
    <property type="nucleotide sequence ID" value="NZ_CP035913.1"/>
</dbReference>
<dbReference type="EMBL" id="CP035913">
    <property type="protein sequence ID" value="QBE66670.1"/>
    <property type="molecule type" value="Genomic_DNA"/>
</dbReference>
<feature type="transmembrane region" description="Helical" evidence="2">
    <location>
        <begin position="194"/>
        <end position="215"/>
    </location>
</feature>
<proteinExistence type="predicted"/>
<reference evidence="3 4" key="1">
    <citation type="submission" date="2019-02" db="EMBL/GenBank/DDBJ databases">
        <title>Draft Genome Sequences of Six Type Strains of the Genus Massilia.</title>
        <authorList>
            <person name="Miess H."/>
            <person name="Frediansyhah A."/>
            <person name="Gross H."/>
        </authorList>
    </citation>
    <scope>NUCLEOTIDE SEQUENCE [LARGE SCALE GENOMIC DNA]</scope>
    <source>
        <strain evidence="3 4">DSM 17473</strain>
    </source>
</reference>